<reference evidence="1 2" key="1">
    <citation type="submission" date="2017-11" db="EMBL/GenBank/DDBJ databases">
        <title>Bacillus camelliae sp. nov., isolated from pu'er tea.</title>
        <authorList>
            <person name="Niu L."/>
        </authorList>
    </citation>
    <scope>NUCLEOTIDE SEQUENCE [LARGE SCALE GENOMIC DNA]</scope>
    <source>
        <strain evidence="1 2">7578-1</strain>
    </source>
</reference>
<dbReference type="Proteomes" id="UP000233440">
    <property type="component" value="Unassembled WGS sequence"/>
</dbReference>
<protein>
    <submittedName>
        <fullName evidence="1">Uncharacterized protein</fullName>
    </submittedName>
</protein>
<organism evidence="1 2">
    <name type="scientific">Heyndrickxia camelliae</name>
    <dbReference type="NCBI Taxonomy" id="1707093"/>
    <lineage>
        <taxon>Bacteria</taxon>
        <taxon>Bacillati</taxon>
        <taxon>Bacillota</taxon>
        <taxon>Bacilli</taxon>
        <taxon>Bacillales</taxon>
        <taxon>Bacillaceae</taxon>
        <taxon>Heyndrickxia</taxon>
    </lineage>
</organism>
<proteinExistence type="predicted"/>
<comment type="caution">
    <text evidence="1">The sequence shown here is derived from an EMBL/GenBank/DDBJ whole genome shotgun (WGS) entry which is preliminary data.</text>
</comment>
<evidence type="ECO:0000313" key="1">
    <source>
        <dbReference type="EMBL" id="PKR83564.1"/>
    </source>
</evidence>
<evidence type="ECO:0000313" key="2">
    <source>
        <dbReference type="Proteomes" id="UP000233440"/>
    </source>
</evidence>
<name>A0A2N3LG77_9BACI</name>
<accession>A0A2N3LG77</accession>
<dbReference type="AlphaFoldDB" id="A0A2N3LG77"/>
<dbReference type="RefSeq" id="WP_101355704.1">
    <property type="nucleotide sequence ID" value="NZ_PIQO01000017.1"/>
</dbReference>
<gene>
    <name evidence="1" type="ORF">CWO92_18540</name>
</gene>
<dbReference type="EMBL" id="PIQO01000017">
    <property type="protein sequence ID" value="PKR83564.1"/>
    <property type="molecule type" value="Genomic_DNA"/>
</dbReference>
<keyword evidence="2" id="KW-1185">Reference proteome</keyword>
<sequence>MRYDQKIKDSITLVNLKLQREYNLQDRVPFYEQEYKDSLQRETELLHEKKRLLEEYQGVLEDKEAIKRVMKR</sequence>